<dbReference type="Gene3D" id="2.40.30.100">
    <property type="entry name" value="AF2212/PG0164-like"/>
    <property type="match status" value="1"/>
</dbReference>
<dbReference type="Pfam" id="PF13376">
    <property type="entry name" value="OmdA"/>
    <property type="match status" value="1"/>
</dbReference>
<dbReference type="InterPro" id="IPR015018">
    <property type="entry name" value="DUF1905"/>
</dbReference>
<accession>A0A369Q5C1</accession>
<keyword evidence="2" id="KW-1185">Reference proteome</keyword>
<dbReference type="OrthoDB" id="2243618at2"/>
<dbReference type="RefSeq" id="WP_115400851.1">
    <property type="nucleotide sequence ID" value="NZ_QPKV01000001.1"/>
</dbReference>
<comment type="caution">
    <text evidence="1">The sequence shown here is derived from an EMBL/GenBank/DDBJ whole genome shotgun (WGS) entry which is preliminary data.</text>
</comment>
<dbReference type="AlphaFoldDB" id="A0A369Q5C1"/>
<dbReference type="SUPFAM" id="SSF141694">
    <property type="entry name" value="AF2212/PG0164-like"/>
    <property type="match status" value="1"/>
</dbReference>
<reference evidence="1 2" key="1">
    <citation type="submission" date="2018-07" db="EMBL/GenBank/DDBJ databases">
        <title>Pedobacter sp. nov., isolated from soil.</title>
        <authorList>
            <person name="Zhou L.Y."/>
            <person name="Du Z.J."/>
        </authorList>
    </citation>
    <scope>NUCLEOTIDE SEQUENCE [LARGE SCALE GENOMIC DNA]</scope>
    <source>
        <strain evidence="1 2">JDX94</strain>
    </source>
</reference>
<organism evidence="1 2">
    <name type="scientific">Pedobacter chinensis</name>
    <dbReference type="NCBI Taxonomy" id="2282421"/>
    <lineage>
        <taxon>Bacteria</taxon>
        <taxon>Pseudomonadati</taxon>
        <taxon>Bacteroidota</taxon>
        <taxon>Sphingobacteriia</taxon>
        <taxon>Sphingobacteriales</taxon>
        <taxon>Sphingobacteriaceae</taxon>
        <taxon>Pedobacter</taxon>
    </lineage>
</organism>
<gene>
    <name evidence="1" type="ORF">DU508_00270</name>
</gene>
<protein>
    <submittedName>
        <fullName evidence="1">DUF1905 domain-containing protein</fullName>
    </submittedName>
</protein>
<dbReference type="Proteomes" id="UP000253961">
    <property type="component" value="Unassembled WGS sequence"/>
</dbReference>
<evidence type="ECO:0000313" key="1">
    <source>
        <dbReference type="EMBL" id="RDC58477.1"/>
    </source>
</evidence>
<dbReference type="InterPro" id="IPR037079">
    <property type="entry name" value="AF2212/PG0164-like_sf"/>
</dbReference>
<name>A0A369Q5C1_9SPHI</name>
<dbReference type="Pfam" id="PF08922">
    <property type="entry name" value="DUF1905"/>
    <property type="match status" value="1"/>
</dbReference>
<proteinExistence type="predicted"/>
<dbReference type="EMBL" id="QPKV01000001">
    <property type="protein sequence ID" value="RDC58477.1"/>
    <property type="molecule type" value="Genomic_DNA"/>
</dbReference>
<sequence>MSKSKPEPFTAQIHIIGINPFVFIPEAYLQYIFNQAEKNKGKIPVQIKIDGHLFKQTLVKYAGDWRLYLNTPMRKAAGKDVGDQARFEIEFDSEERKIAIHPKLIKALSENKEAKEIFDQSAPYLQLEIIRYIANLKTDDAIDRNISRAIQFLLGKERFIGRDKP</sequence>
<evidence type="ECO:0000313" key="2">
    <source>
        <dbReference type="Proteomes" id="UP000253961"/>
    </source>
</evidence>